<comment type="caution">
    <text evidence="2">The sequence shown here is derived from an EMBL/GenBank/DDBJ whole genome shotgun (WGS) entry which is preliminary data.</text>
</comment>
<feature type="region of interest" description="Disordered" evidence="1">
    <location>
        <begin position="431"/>
        <end position="450"/>
    </location>
</feature>
<feature type="compositionally biased region" description="Basic and acidic residues" evidence="1">
    <location>
        <begin position="112"/>
        <end position="122"/>
    </location>
</feature>
<protein>
    <submittedName>
        <fullName evidence="2">Uncharacterized protein</fullName>
    </submittedName>
</protein>
<organism evidence="2">
    <name type="scientific">Trypanosoma brucei equiperdum</name>
    <dbReference type="NCBI Taxonomy" id="630700"/>
    <lineage>
        <taxon>Eukaryota</taxon>
        <taxon>Discoba</taxon>
        <taxon>Euglenozoa</taxon>
        <taxon>Kinetoplastea</taxon>
        <taxon>Metakinetoplastina</taxon>
        <taxon>Trypanosomatida</taxon>
        <taxon>Trypanosomatidae</taxon>
        <taxon>Trypanosoma</taxon>
    </lineage>
</organism>
<feature type="compositionally biased region" description="Polar residues" evidence="1">
    <location>
        <begin position="469"/>
        <end position="478"/>
    </location>
</feature>
<feature type="region of interest" description="Disordered" evidence="1">
    <location>
        <begin position="469"/>
        <end position="501"/>
    </location>
</feature>
<reference evidence="2" key="1">
    <citation type="submission" date="2018-09" db="EMBL/GenBank/DDBJ databases">
        <title>whole genome sequence of T. equiperdum IVM-t1 strain.</title>
        <authorList>
            <person name="Suganuma K."/>
        </authorList>
    </citation>
    <scope>NUCLEOTIDE SEQUENCE [LARGE SCALE GENOMIC DNA]</scope>
    <source>
        <strain evidence="2">IVM-t1</strain>
    </source>
</reference>
<feature type="compositionally biased region" description="Basic and acidic residues" evidence="1">
    <location>
        <begin position="487"/>
        <end position="500"/>
    </location>
</feature>
<feature type="region of interest" description="Disordered" evidence="1">
    <location>
        <begin position="393"/>
        <end position="419"/>
    </location>
</feature>
<dbReference type="AlphaFoldDB" id="A0A3L6LFX2"/>
<evidence type="ECO:0000256" key="1">
    <source>
        <dbReference type="SAM" id="MobiDB-lite"/>
    </source>
</evidence>
<feature type="compositionally biased region" description="Basic and acidic residues" evidence="1">
    <location>
        <begin position="136"/>
        <end position="147"/>
    </location>
</feature>
<feature type="region of interest" description="Disordered" evidence="1">
    <location>
        <begin position="1"/>
        <end position="90"/>
    </location>
</feature>
<name>A0A3L6LFX2_9TRYP</name>
<sequence length="511" mass="56697">MPQTVQKRQTHGRSRRGYDFVLEGVPMYDSPDISSDSSDIERTRTMAPPHGQNWGPAAYPKPSAAGAVAPPYRHQKQQQQQQQQQQQEHARQQLLLQQKWLEQQQAAFHQRQQELSRAEYQRSHKTQQQSQQSSHNHTETRDARRTIMGDSTGRGSRERCPPVDDIDYVKYFPERGPRVMEYTSPGFNTNPSTTVAQHIQSGHNAQFTTMRPSARSQQHLECLGNHNNTVVGAYGTGETADTRNTGARETAIVGGGVHYGAQSLQATGKCAARYASTLYLENDHPSAQVPNGYTVEMGNSGLFTLANYPDADKGAVTNENRCSGGAVKPRWTSVSTTPMECRTPPSVATAPQYRNTAACDSTGGDIFSGDYEFMPVELGQCDFRTLHAVTLSTEPTPPFTPSHASVESRGGKRNALLPPVGHRDLSYFESLPQKQQKQQRRTSKQGDVQDVSEASLPFAVPQEYQYLNNDLTDPNSSLPAPAMSVETTHKSEKAQTRKVIDSSNPRRWIVL</sequence>
<dbReference type="Proteomes" id="UP000266743">
    <property type="component" value="Chromosome 4"/>
</dbReference>
<dbReference type="EMBL" id="QSBY01000004">
    <property type="protein sequence ID" value="RHW73320.1"/>
    <property type="molecule type" value="Genomic_DNA"/>
</dbReference>
<gene>
    <name evidence="2" type="ORF">DPX39_040042500</name>
</gene>
<feature type="region of interest" description="Disordered" evidence="1">
    <location>
        <begin position="112"/>
        <end position="161"/>
    </location>
</feature>
<proteinExistence type="predicted"/>
<feature type="compositionally biased region" description="Low complexity" evidence="1">
    <location>
        <begin position="77"/>
        <end position="90"/>
    </location>
</feature>
<evidence type="ECO:0000313" key="2">
    <source>
        <dbReference type="EMBL" id="RHW73320.1"/>
    </source>
</evidence>
<accession>A0A3L6LFX2</accession>